<reference evidence="2 3" key="1">
    <citation type="submission" date="2014-01" db="EMBL/GenBank/DDBJ databases">
        <authorList>
            <consortium name="Genome Consortium for Active Teaching"/>
            <person name="Sontag T.C."/>
            <person name="Newman J.D."/>
        </authorList>
    </citation>
    <scope>NUCLEOTIDE SEQUENCE [LARGE SCALE GENOMIC DNA]</scope>
    <source>
        <strain evidence="2 3">DSM 19056</strain>
    </source>
</reference>
<dbReference type="SUPFAM" id="SSF53448">
    <property type="entry name" value="Nucleotide-diphospho-sugar transferases"/>
    <property type="match status" value="1"/>
</dbReference>
<dbReference type="PANTHER" id="PTHR10859">
    <property type="entry name" value="GLYCOSYL TRANSFERASE"/>
    <property type="match status" value="1"/>
</dbReference>
<name>A0A246B6W4_9FLAO</name>
<dbReference type="EMBL" id="JASZ02000042">
    <property type="protein sequence ID" value="OWK97111.1"/>
    <property type="molecule type" value="Genomic_DNA"/>
</dbReference>
<dbReference type="InterPro" id="IPR029044">
    <property type="entry name" value="Nucleotide-diphossugar_trans"/>
</dbReference>
<dbReference type="PANTHER" id="PTHR10859:SF91">
    <property type="entry name" value="DOLICHYL-PHOSPHATE BETA-GLUCOSYLTRANSFERASE"/>
    <property type="match status" value="1"/>
</dbReference>
<proteinExistence type="predicted"/>
<dbReference type="AlphaFoldDB" id="A0A246B6W4"/>
<organism evidence="2 3">
    <name type="scientific">Kaistella haifensis DSM 19056</name>
    <dbReference type="NCBI Taxonomy" id="1450526"/>
    <lineage>
        <taxon>Bacteria</taxon>
        <taxon>Pseudomonadati</taxon>
        <taxon>Bacteroidota</taxon>
        <taxon>Flavobacteriia</taxon>
        <taxon>Flavobacteriales</taxon>
        <taxon>Weeksellaceae</taxon>
        <taxon>Chryseobacterium group</taxon>
        <taxon>Kaistella</taxon>
    </lineage>
</organism>
<evidence type="ECO:0000313" key="2">
    <source>
        <dbReference type="EMBL" id="OWK97111.1"/>
    </source>
</evidence>
<dbReference type="Pfam" id="PF00535">
    <property type="entry name" value="Glycos_transf_2"/>
    <property type="match status" value="1"/>
</dbReference>
<feature type="domain" description="Glycosyltransferase 2-like" evidence="1">
    <location>
        <begin position="7"/>
        <end position="170"/>
    </location>
</feature>
<dbReference type="Gene3D" id="3.90.550.10">
    <property type="entry name" value="Spore Coat Polysaccharide Biosynthesis Protein SpsA, Chain A"/>
    <property type="match status" value="1"/>
</dbReference>
<comment type="caution">
    <text evidence="2">The sequence shown here is derived from an EMBL/GenBank/DDBJ whole genome shotgun (WGS) entry which is preliminary data.</text>
</comment>
<reference evidence="2 3" key="2">
    <citation type="submission" date="2017-05" db="EMBL/GenBank/DDBJ databases">
        <title>Genome of Chryseobacterium haifense.</title>
        <authorList>
            <person name="Newman J.D."/>
        </authorList>
    </citation>
    <scope>NUCLEOTIDE SEQUENCE [LARGE SCALE GENOMIC DNA]</scope>
    <source>
        <strain evidence="2 3">DSM 19056</strain>
    </source>
</reference>
<dbReference type="GO" id="GO:0006487">
    <property type="term" value="P:protein N-linked glycosylation"/>
    <property type="evidence" value="ECO:0007669"/>
    <property type="project" value="TreeGrafter"/>
</dbReference>
<protein>
    <recommendedName>
        <fullName evidence="1">Glycosyltransferase 2-like domain-containing protein</fullName>
    </recommendedName>
</protein>
<keyword evidence="3" id="KW-1185">Reference proteome</keyword>
<accession>A0A246B6W4</accession>
<sequence>MNKNSIVIIPCYNEEKRLKTEVYLDSLKKLPEISILFVNDGSNDRTLEVLKNIANQLPEQISILNSVKNGGKANAIYEGGREALKKKPAYIGYIDADLAVSLEAFNELLEFAIKENKNFVFGSRWKRIGSTIDRKLSRHLIGRFFATLSSNLLNLDVYDTQCGAKVMDNKTAKHVFKQPFTTNWIFDVEIFFRLLQIFPKERFADHAIEFPLKEWHDVEGSKLNFSHSINILRDFIVLRKKYGGTKVKK</sequence>
<evidence type="ECO:0000313" key="3">
    <source>
        <dbReference type="Proteomes" id="UP000197587"/>
    </source>
</evidence>
<dbReference type="RefSeq" id="WP_031502050.1">
    <property type="nucleotide sequence ID" value="NZ_JASZ02000042.1"/>
</dbReference>
<dbReference type="InterPro" id="IPR001173">
    <property type="entry name" value="Glyco_trans_2-like"/>
</dbReference>
<gene>
    <name evidence="2" type="ORF">AP75_13020</name>
</gene>
<dbReference type="Proteomes" id="UP000197587">
    <property type="component" value="Unassembled WGS sequence"/>
</dbReference>
<evidence type="ECO:0000259" key="1">
    <source>
        <dbReference type="Pfam" id="PF00535"/>
    </source>
</evidence>